<dbReference type="Proteomes" id="UP001151760">
    <property type="component" value="Unassembled WGS sequence"/>
</dbReference>
<dbReference type="EMBL" id="BQNB010019220">
    <property type="protein sequence ID" value="GJT82993.1"/>
    <property type="molecule type" value="Genomic_DNA"/>
</dbReference>
<reference evidence="2" key="2">
    <citation type="submission" date="2022-01" db="EMBL/GenBank/DDBJ databases">
        <authorList>
            <person name="Yamashiro T."/>
            <person name="Shiraishi A."/>
            <person name="Satake H."/>
            <person name="Nakayama K."/>
        </authorList>
    </citation>
    <scope>NUCLEOTIDE SEQUENCE</scope>
</reference>
<reference evidence="2" key="1">
    <citation type="journal article" date="2022" name="Int. J. Mol. Sci.">
        <title>Draft Genome of Tanacetum Coccineum: Genomic Comparison of Closely Related Tanacetum-Family Plants.</title>
        <authorList>
            <person name="Yamashiro T."/>
            <person name="Shiraishi A."/>
            <person name="Nakayama K."/>
            <person name="Satake H."/>
        </authorList>
    </citation>
    <scope>NUCLEOTIDE SEQUENCE</scope>
</reference>
<keyword evidence="3" id="KW-1185">Reference proteome</keyword>
<gene>
    <name evidence="2" type="ORF">Tco_1057335</name>
</gene>
<evidence type="ECO:0000313" key="3">
    <source>
        <dbReference type="Proteomes" id="UP001151760"/>
    </source>
</evidence>
<evidence type="ECO:0000313" key="2">
    <source>
        <dbReference type="EMBL" id="GJT82993.1"/>
    </source>
</evidence>
<proteinExistence type="predicted"/>
<comment type="caution">
    <text evidence="2">The sequence shown here is derived from an EMBL/GenBank/DDBJ whole genome shotgun (WGS) entry which is preliminary data.</text>
</comment>
<sequence length="118" mass="13520">MSKVGNTLKHGLCELKTDDDVQEFLGVGYESKWVVDLYVEHYRYDAMDYKNSLGIDYESGDSSDAYFSSDEELNGHFRGFMNELIPTSEELKMKDPESSTLELTHKVQRGTTCPRHDP</sequence>
<accession>A0ABQ5H544</accession>
<evidence type="ECO:0000256" key="1">
    <source>
        <dbReference type="SAM" id="MobiDB-lite"/>
    </source>
</evidence>
<organism evidence="2 3">
    <name type="scientific">Tanacetum coccineum</name>
    <dbReference type="NCBI Taxonomy" id="301880"/>
    <lineage>
        <taxon>Eukaryota</taxon>
        <taxon>Viridiplantae</taxon>
        <taxon>Streptophyta</taxon>
        <taxon>Embryophyta</taxon>
        <taxon>Tracheophyta</taxon>
        <taxon>Spermatophyta</taxon>
        <taxon>Magnoliopsida</taxon>
        <taxon>eudicotyledons</taxon>
        <taxon>Gunneridae</taxon>
        <taxon>Pentapetalae</taxon>
        <taxon>asterids</taxon>
        <taxon>campanulids</taxon>
        <taxon>Asterales</taxon>
        <taxon>Asteraceae</taxon>
        <taxon>Asteroideae</taxon>
        <taxon>Anthemideae</taxon>
        <taxon>Anthemidinae</taxon>
        <taxon>Tanacetum</taxon>
    </lineage>
</organism>
<feature type="region of interest" description="Disordered" evidence="1">
    <location>
        <begin position="94"/>
        <end position="118"/>
    </location>
</feature>
<protein>
    <submittedName>
        <fullName evidence="2">Uncharacterized protein</fullName>
    </submittedName>
</protein>
<name>A0ABQ5H544_9ASTR</name>